<organism evidence="3 4">
    <name type="scientific">Sandarakinorhabdus cyanobacteriorum</name>
    <dbReference type="NCBI Taxonomy" id="1981098"/>
    <lineage>
        <taxon>Bacteria</taxon>
        <taxon>Pseudomonadati</taxon>
        <taxon>Pseudomonadota</taxon>
        <taxon>Alphaproteobacteria</taxon>
        <taxon>Sphingomonadales</taxon>
        <taxon>Sphingosinicellaceae</taxon>
        <taxon>Sandarakinorhabdus</taxon>
    </lineage>
</organism>
<comment type="caution">
    <text evidence="3">The sequence shown here is derived from an EMBL/GenBank/DDBJ whole genome shotgun (WGS) entry which is preliminary data.</text>
</comment>
<dbReference type="PANTHER" id="PTHR43135:SF3">
    <property type="entry name" value="ALPHA-D-RIBOSE 1-METHYLPHOSPHONATE 5-TRIPHOSPHATE DIPHOSPHATASE"/>
    <property type="match status" value="1"/>
</dbReference>
<reference evidence="3 4" key="1">
    <citation type="submission" date="2017-07" db="EMBL/GenBank/DDBJ databases">
        <title>Sandarakinorhabdus cyanobacteriorum sp. nov., a novel bacterium isolated from cyanobacterial aggregates in a eutrophic lake.</title>
        <authorList>
            <person name="Cai H."/>
        </authorList>
    </citation>
    <scope>NUCLEOTIDE SEQUENCE [LARGE SCALE GENOMIC DNA]</scope>
    <source>
        <strain evidence="3 4">TH057</strain>
    </source>
</reference>
<dbReference type="PANTHER" id="PTHR43135">
    <property type="entry name" value="ALPHA-D-RIBOSE 1-METHYLPHOSPHONATE 5-TRIPHOSPHATE DIPHOSPHATASE"/>
    <property type="match status" value="1"/>
</dbReference>
<name>A0A255YBT6_9SPHN</name>
<keyword evidence="1" id="KW-0732">Signal</keyword>
<protein>
    <recommendedName>
        <fullName evidence="2">Amidohydrolase 3 domain-containing protein</fullName>
    </recommendedName>
</protein>
<sequence>MKRLLLTAALAATPALAAPTAITGATLMTGQGDAVIANATLIFDNGRITAVGAGLPVPAGATVVEARGRIVTPGIIAAASDVGLSEVNGVRESNDSAARQSAFSAALDMSTAINPRSMHIPVNRLGGITRAVVVPDSASTIFGGQGAVISLSATGPTLTRARAVQYMEMGENGARLAGGSRPAAWAQLANMLAEAQRYAANPALFDRGQDSGSLAKRLDAEALGPVLDGRQALLIHVERASDISEVLKLKGRYPAMRPVLVGAREAWLVAGEIAKAGVPVITHSLYDLPDDFESLAASRNNIGHLQAAGVTVALGALGGIGGTAPFNLPAYAGNAVAQGLVPGGKGLTKGQALAAITANPARIMELADLGTLAVGKRADVVIWDGDPLELQSAPVAVYIDGVTQPMTSRQTELANRYKALGRTDLPLQYPR</sequence>
<dbReference type="InterPro" id="IPR032466">
    <property type="entry name" value="Metal_Hydrolase"/>
</dbReference>
<dbReference type="SUPFAM" id="SSF51338">
    <property type="entry name" value="Composite domain of metallo-dependent hydrolases"/>
    <property type="match status" value="1"/>
</dbReference>
<dbReference type="SUPFAM" id="SSF51556">
    <property type="entry name" value="Metallo-dependent hydrolases"/>
    <property type="match status" value="1"/>
</dbReference>
<dbReference type="InterPro" id="IPR051781">
    <property type="entry name" value="Metallo-dep_Hydrolase"/>
</dbReference>
<evidence type="ECO:0000259" key="2">
    <source>
        <dbReference type="Pfam" id="PF07969"/>
    </source>
</evidence>
<feature type="chain" id="PRO_5012151928" description="Amidohydrolase 3 domain-containing protein" evidence="1">
    <location>
        <begin position="18"/>
        <end position="431"/>
    </location>
</feature>
<proteinExistence type="predicted"/>
<dbReference type="InterPro" id="IPR013108">
    <property type="entry name" value="Amidohydro_3"/>
</dbReference>
<dbReference type="Pfam" id="PF07969">
    <property type="entry name" value="Amidohydro_3"/>
    <property type="match status" value="1"/>
</dbReference>
<evidence type="ECO:0000313" key="4">
    <source>
        <dbReference type="Proteomes" id="UP000216991"/>
    </source>
</evidence>
<dbReference type="RefSeq" id="WP_094474518.1">
    <property type="nucleotide sequence ID" value="NZ_NOXT01000120.1"/>
</dbReference>
<accession>A0A255YBT6</accession>
<dbReference type="OrthoDB" id="9802793at2"/>
<evidence type="ECO:0000313" key="3">
    <source>
        <dbReference type="EMBL" id="OYQ26025.1"/>
    </source>
</evidence>
<keyword evidence="4" id="KW-1185">Reference proteome</keyword>
<dbReference type="Gene3D" id="3.20.20.140">
    <property type="entry name" value="Metal-dependent hydrolases"/>
    <property type="match status" value="1"/>
</dbReference>
<dbReference type="EMBL" id="NOXT01000120">
    <property type="protein sequence ID" value="OYQ26025.1"/>
    <property type="molecule type" value="Genomic_DNA"/>
</dbReference>
<dbReference type="Proteomes" id="UP000216991">
    <property type="component" value="Unassembled WGS sequence"/>
</dbReference>
<feature type="domain" description="Amidohydrolase 3" evidence="2">
    <location>
        <begin position="166"/>
        <end position="402"/>
    </location>
</feature>
<dbReference type="GO" id="GO:0016810">
    <property type="term" value="F:hydrolase activity, acting on carbon-nitrogen (but not peptide) bonds"/>
    <property type="evidence" value="ECO:0007669"/>
    <property type="project" value="InterPro"/>
</dbReference>
<gene>
    <name evidence="3" type="ORF">CHU93_12560</name>
</gene>
<evidence type="ECO:0000256" key="1">
    <source>
        <dbReference type="SAM" id="SignalP"/>
    </source>
</evidence>
<dbReference type="InterPro" id="IPR011059">
    <property type="entry name" value="Metal-dep_hydrolase_composite"/>
</dbReference>
<dbReference type="AlphaFoldDB" id="A0A255YBT6"/>
<feature type="signal peptide" evidence="1">
    <location>
        <begin position="1"/>
        <end position="17"/>
    </location>
</feature>